<dbReference type="Proteomes" id="UP001431572">
    <property type="component" value="Chromosome 2"/>
</dbReference>
<evidence type="ECO:0000313" key="3">
    <source>
        <dbReference type="EMBL" id="WJW69778.1"/>
    </source>
</evidence>
<evidence type="ECO:0000313" key="2">
    <source>
        <dbReference type="EMBL" id="NWJ47874.1"/>
    </source>
</evidence>
<name>A0A8T7M716_9CHLR</name>
<organism evidence="2 4">
    <name type="scientific">Candidatus Chlorohelix allophototropha</name>
    <dbReference type="NCBI Taxonomy" id="3003348"/>
    <lineage>
        <taxon>Bacteria</taxon>
        <taxon>Bacillati</taxon>
        <taxon>Chloroflexota</taxon>
        <taxon>Chloroflexia</taxon>
        <taxon>Candidatus Chloroheliales</taxon>
        <taxon>Candidatus Chloroheliaceae</taxon>
        <taxon>Candidatus Chlorohelix</taxon>
    </lineage>
</organism>
<keyword evidence="5" id="KW-1185">Reference proteome</keyword>
<reference evidence="2 4" key="1">
    <citation type="submission" date="2020-06" db="EMBL/GenBank/DDBJ databases">
        <title>Anoxygenic phototrophic Chloroflexota member uses a Type I reaction center.</title>
        <authorList>
            <person name="Tsuji J.M."/>
            <person name="Shaw N.A."/>
            <person name="Nagashima S."/>
            <person name="Venkiteswaran J."/>
            <person name="Schiff S.L."/>
            <person name="Hanada S."/>
            <person name="Tank M."/>
            <person name="Neufeld J.D."/>
        </authorList>
    </citation>
    <scope>NUCLEOTIDE SEQUENCE [LARGE SCALE GENOMIC DNA]</scope>
    <source>
        <strain evidence="2">L227-S17</strain>
    </source>
</reference>
<dbReference type="EMBL" id="CP128400">
    <property type="protein sequence ID" value="WJW69778.1"/>
    <property type="molecule type" value="Genomic_DNA"/>
</dbReference>
<dbReference type="Proteomes" id="UP000521676">
    <property type="component" value="Unassembled WGS sequence"/>
</dbReference>
<sequence length="235" mass="26708">MLKTVETEQSQQAMEDMSEKTSEKPLVEAWGNHILIIDDSNQICSLLVSSIISQCAAVSRNVQVVQASALGLLVTMPIVFSQDDSPDILTIYTANNPKSALPVLQLNTLSNLTIICDIMTPADTEVGLFGLLEDLTAKQVPVNLVFASSEGQNRYYVEQLIKQHKAFFVEKGSQAWMELPFALVHRRSMFQYKTIVRSDYDSGFLRGSKQKAEERLRTPEIKKSWWQKLFFWWKQ</sequence>
<dbReference type="RefSeq" id="WP_341471651.1">
    <property type="nucleotide sequence ID" value="NZ_CP128400.1"/>
</dbReference>
<evidence type="ECO:0000313" key="4">
    <source>
        <dbReference type="Proteomes" id="UP000521676"/>
    </source>
</evidence>
<protein>
    <submittedName>
        <fullName evidence="2">Uncharacterized protein</fullName>
    </submittedName>
</protein>
<reference evidence="3" key="2">
    <citation type="journal article" date="2024" name="Nature">
        <title>Anoxygenic phototroph of the Chloroflexota uses a type I reaction centre.</title>
        <authorList>
            <person name="Tsuji J.M."/>
            <person name="Shaw N.A."/>
            <person name="Nagashima S."/>
            <person name="Venkiteswaran J.J."/>
            <person name="Schiff S.L."/>
            <person name="Watanabe T."/>
            <person name="Fukui M."/>
            <person name="Hanada S."/>
            <person name="Tank M."/>
            <person name="Neufeld J.D."/>
        </authorList>
    </citation>
    <scope>NUCLEOTIDE SEQUENCE</scope>
    <source>
        <strain evidence="3">L227-S17</strain>
    </source>
</reference>
<evidence type="ECO:0000256" key="1">
    <source>
        <dbReference type="SAM" id="MobiDB-lite"/>
    </source>
</evidence>
<dbReference type="EMBL" id="JACATZ010000003">
    <property type="protein sequence ID" value="NWJ47874.1"/>
    <property type="molecule type" value="Genomic_DNA"/>
</dbReference>
<proteinExistence type="predicted"/>
<evidence type="ECO:0000313" key="5">
    <source>
        <dbReference type="Proteomes" id="UP001431572"/>
    </source>
</evidence>
<dbReference type="AlphaFoldDB" id="A0A8T7M716"/>
<accession>A0A8T7M716</accession>
<gene>
    <name evidence="2" type="ORF">HXX08_18630</name>
    <name evidence="3" type="ORF">OZ401_003408</name>
</gene>
<feature type="region of interest" description="Disordered" evidence="1">
    <location>
        <begin position="1"/>
        <end position="22"/>
    </location>
</feature>